<dbReference type="EMBL" id="LAZR01003449">
    <property type="protein sequence ID" value="KKN18215.1"/>
    <property type="molecule type" value="Genomic_DNA"/>
</dbReference>
<accession>A0A0F9NF84</accession>
<feature type="non-terminal residue" evidence="1">
    <location>
        <position position="1"/>
    </location>
</feature>
<comment type="caution">
    <text evidence="1">The sequence shown here is derived from an EMBL/GenBank/DDBJ whole genome shotgun (WGS) entry which is preliminary data.</text>
</comment>
<proteinExistence type="predicted"/>
<protein>
    <submittedName>
        <fullName evidence="1">Uncharacterized protein</fullName>
    </submittedName>
</protein>
<evidence type="ECO:0000313" key="1">
    <source>
        <dbReference type="EMBL" id="KKN18215.1"/>
    </source>
</evidence>
<gene>
    <name evidence="1" type="ORF">LCGC14_0958150</name>
</gene>
<sequence>VTPGCVAADTLGPDGMLKTSTLDLLRVQDDSTYVSEFYGLKVVKGAAGAEYVTLNADWKETLPLIRGMRGRNLTFGIECYDNSGGNDNVKLEIFDGTDLTQSSFVTSGSKQWTEITHSVNAAADQITIRLLLNGDSSDVAYFNRPMLVFGNSIGEGNYTSIPQEIIWLEAVKNIADTSTPLAADDKTLNVEVLSDGKIPKNLVALYAYVQMKDSAVSSGLGVTFYESSAVAKVTLQLYPQVNNLYVITQGWMSTDSNGNIHQVITTAGDTLSGYSIQITGVQLR</sequence>
<name>A0A0F9NF84_9ZZZZ</name>
<organism evidence="1">
    <name type="scientific">marine sediment metagenome</name>
    <dbReference type="NCBI Taxonomy" id="412755"/>
    <lineage>
        <taxon>unclassified sequences</taxon>
        <taxon>metagenomes</taxon>
        <taxon>ecological metagenomes</taxon>
    </lineage>
</organism>
<reference evidence="1" key="1">
    <citation type="journal article" date="2015" name="Nature">
        <title>Complex archaea that bridge the gap between prokaryotes and eukaryotes.</title>
        <authorList>
            <person name="Spang A."/>
            <person name="Saw J.H."/>
            <person name="Jorgensen S.L."/>
            <person name="Zaremba-Niedzwiedzka K."/>
            <person name="Martijn J."/>
            <person name="Lind A.E."/>
            <person name="van Eijk R."/>
            <person name="Schleper C."/>
            <person name="Guy L."/>
            <person name="Ettema T.J."/>
        </authorList>
    </citation>
    <scope>NUCLEOTIDE SEQUENCE</scope>
</reference>
<dbReference type="AlphaFoldDB" id="A0A0F9NF84"/>